<evidence type="ECO:0008006" key="13">
    <source>
        <dbReference type="Google" id="ProtNLM"/>
    </source>
</evidence>
<dbReference type="PANTHER" id="PTHR47947">
    <property type="entry name" value="CYTOCHROME P450 82C3-RELATED"/>
    <property type="match status" value="1"/>
</dbReference>
<keyword evidence="12" id="KW-1185">Reference proteome</keyword>
<keyword evidence="4 9" id="KW-0479">Metal-binding</keyword>
<keyword evidence="7 9" id="KW-0408">Iron</keyword>
<dbReference type="STRING" id="218851.A0A2G5C6V8"/>
<feature type="binding site" description="axial binding residue" evidence="9">
    <location>
        <position position="444"/>
    </location>
    <ligand>
        <name>heme</name>
        <dbReference type="ChEBI" id="CHEBI:30413"/>
    </ligand>
    <ligandPart>
        <name>Fe</name>
        <dbReference type="ChEBI" id="CHEBI:18248"/>
    </ligandPart>
</feature>
<dbReference type="GO" id="GO:0020037">
    <property type="term" value="F:heme binding"/>
    <property type="evidence" value="ECO:0007669"/>
    <property type="project" value="InterPro"/>
</dbReference>
<dbReference type="InParanoid" id="A0A2G5C6V8"/>
<dbReference type="PROSITE" id="PS00086">
    <property type="entry name" value="CYTOCHROME_P450"/>
    <property type="match status" value="1"/>
</dbReference>
<dbReference type="EMBL" id="KZ305100">
    <property type="protein sequence ID" value="PIA27032.1"/>
    <property type="molecule type" value="Genomic_DNA"/>
</dbReference>
<dbReference type="GO" id="GO:0016705">
    <property type="term" value="F:oxidoreductase activity, acting on paired donors, with incorporation or reduction of molecular oxygen"/>
    <property type="evidence" value="ECO:0007669"/>
    <property type="project" value="InterPro"/>
</dbReference>
<dbReference type="GO" id="GO:0016020">
    <property type="term" value="C:membrane"/>
    <property type="evidence" value="ECO:0007669"/>
    <property type="project" value="UniProtKB-SubCell"/>
</dbReference>
<evidence type="ECO:0000256" key="1">
    <source>
        <dbReference type="ARBA" id="ARBA00004370"/>
    </source>
</evidence>
<dbReference type="InterPro" id="IPR002401">
    <property type="entry name" value="Cyt_P450_E_grp-I"/>
</dbReference>
<dbReference type="Proteomes" id="UP000230069">
    <property type="component" value="Unassembled WGS sequence"/>
</dbReference>
<comment type="similarity">
    <text evidence="10">Belongs to the cytochrome P450 family.</text>
</comment>
<gene>
    <name evidence="11" type="ORF">AQUCO_08300010v1</name>
</gene>
<protein>
    <recommendedName>
        <fullName evidence="13">Cytochrome P450</fullName>
    </recommendedName>
</protein>
<sequence>METMYLIVSVLLLILVICNKLLQRKYHHKNLPPSPPSLPIIGHFHLLKQPVHTAIDKLIQLYGPVLFLWFGFRPVVVLSSPAAIKECFTKNDIIFANRPRLLMGGLTEKYSVIPLAQYGHLWRNLRRVTAIELFSLIRLDMSSNGRKGEARSLIRKMFKNSNGEFMKVELKSVFYKLVFNFLARILGMKPYFGEEEMVDPQMAKDKLDALRSKFSATPAFGLGDFFPFLKWISRWRMGKKTLEWFKKRDQYLQNILDGFRSRASISSKEEKEKKRTIVDVLLSLQETEPELYTDDVIKGIILVTFVGGSGTSTTTMEWAMSLLLNHPEVLDKARNEIEHNVGCHQLLDESDLVKLPYLRCIISETLRVCPIGAFLAPHESSEDCTIGGYNVPKGTMLLVNQQALYKDPKVWPEPTMFKPERFEKSKRENEGTKWIGFGQGRRGCPGEALANRTLGLTLGLLIQCFDWERVGGEMVDMTTGDQRLMTKAKPLEAMYRPRKALLNVLSQL</sequence>
<dbReference type="Gene3D" id="1.10.630.10">
    <property type="entry name" value="Cytochrome P450"/>
    <property type="match status" value="1"/>
</dbReference>
<evidence type="ECO:0000313" key="12">
    <source>
        <dbReference type="Proteomes" id="UP000230069"/>
    </source>
</evidence>
<dbReference type="OrthoDB" id="1055148at2759"/>
<evidence type="ECO:0000256" key="10">
    <source>
        <dbReference type="RuleBase" id="RU000461"/>
    </source>
</evidence>
<dbReference type="InterPro" id="IPR036396">
    <property type="entry name" value="Cyt_P450_sf"/>
</dbReference>
<dbReference type="PRINTS" id="PR00385">
    <property type="entry name" value="P450"/>
</dbReference>
<dbReference type="InterPro" id="IPR050651">
    <property type="entry name" value="Plant_Cytochrome_P450_Monoox"/>
</dbReference>
<accession>A0A2G5C6V8</accession>
<evidence type="ECO:0000256" key="8">
    <source>
        <dbReference type="ARBA" id="ARBA00023136"/>
    </source>
</evidence>
<evidence type="ECO:0000256" key="4">
    <source>
        <dbReference type="ARBA" id="ARBA00022723"/>
    </source>
</evidence>
<dbReference type="GO" id="GO:0005506">
    <property type="term" value="F:iron ion binding"/>
    <property type="evidence" value="ECO:0007669"/>
    <property type="project" value="InterPro"/>
</dbReference>
<dbReference type="AlphaFoldDB" id="A0A2G5C6V8"/>
<organism evidence="11 12">
    <name type="scientific">Aquilegia coerulea</name>
    <name type="common">Rocky mountain columbine</name>
    <dbReference type="NCBI Taxonomy" id="218851"/>
    <lineage>
        <taxon>Eukaryota</taxon>
        <taxon>Viridiplantae</taxon>
        <taxon>Streptophyta</taxon>
        <taxon>Embryophyta</taxon>
        <taxon>Tracheophyta</taxon>
        <taxon>Spermatophyta</taxon>
        <taxon>Magnoliopsida</taxon>
        <taxon>Ranunculales</taxon>
        <taxon>Ranunculaceae</taxon>
        <taxon>Thalictroideae</taxon>
        <taxon>Aquilegia</taxon>
    </lineage>
</organism>
<keyword evidence="5" id="KW-1133">Transmembrane helix</keyword>
<keyword evidence="6 10" id="KW-0560">Oxidoreductase</keyword>
<dbReference type="GO" id="GO:0004497">
    <property type="term" value="F:monooxygenase activity"/>
    <property type="evidence" value="ECO:0007669"/>
    <property type="project" value="UniProtKB-KW"/>
</dbReference>
<comment type="subcellular location">
    <subcellularLocation>
        <location evidence="1">Membrane</location>
    </subcellularLocation>
</comment>
<evidence type="ECO:0000256" key="7">
    <source>
        <dbReference type="ARBA" id="ARBA00023004"/>
    </source>
</evidence>
<dbReference type="InterPro" id="IPR017972">
    <property type="entry name" value="Cyt_P450_CS"/>
</dbReference>
<dbReference type="PRINTS" id="PR00463">
    <property type="entry name" value="EP450I"/>
</dbReference>
<comment type="cofactor">
    <cofactor evidence="9">
        <name>heme</name>
        <dbReference type="ChEBI" id="CHEBI:30413"/>
    </cofactor>
</comment>
<evidence type="ECO:0000256" key="2">
    <source>
        <dbReference type="ARBA" id="ARBA00022617"/>
    </source>
</evidence>
<dbReference type="PANTHER" id="PTHR47947:SF13">
    <property type="entry name" value="CYTOCHROME P450, FAMILY 81, SUBFAMILY K, POLYPEPTIDE 1-RELATED"/>
    <property type="match status" value="1"/>
</dbReference>
<name>A0A2G5C6V8_AQUCA</name>
<keyword evidence="2 9" id="KW-0349">Heme</keyword>
<dbReference type="FunFam" id="1.10.630.10:FF:000026">
    <property type="entry name" value="Cytochrome P450 82C4"/>
    <property type="match status" value="1"/>
</dbReference>
<dbReference type="InterPro" id="IPR001128">
    <property type="entry name" value="Cyt_P450"/>
</dbReference>
<evidence type="ECO:0000256" key="5">
    <source>
        <dbReference type="ARBA" id="ARBA00022989"/>
    </source>
</evidence>
<proteinExistence type="inferred from homology"/>
<dbReference type="GO" id="GO:0044550">
    <property type="term" value="P:secondary metabolite biosynthetic process"/>
    <property type="evidence" value="ECO:0007669"/>
    <property type="project" value="UniProtKB-ARBA"/>
</dbReference>
<evidence type="ECO:0000256" key="9">
    <source>
        <dbReference type="PIRSR" id="PIRSR602401-1"/>
    </source>
</evidence>
<evidence type="ECO:0000256" key="6">
    <source>
        <dbReference type="ARBA" id="ARBA00023002"/>
    </source>
</evidence>
<dbReference type="Pfam" id="PF00067">
    <property type="entry name" value="p450"/>
    <property type="match status" value="1"/>
</dbReference>
<evidence type="ECO:0000256" key="3">
    <source>
        <dbReference type="ARBA" id="ARBA00022692"/>
    </source>
</evidence>
<keyword evidence="8" id="KW-0472">Membrane</keyword>
<evidence type="ECO:0000313" key="11">
    <source>
        <dbReference type="EMBL" id="PIA27032.1"/>
    </source>
</evidence>
<keyword evidence="3" id="KW-0812">Transmembrane</keyword>
<dbReference type="SUPFAM" id="SSF48264">
    <property type="entry name" value="Cytochrome P450"/>
    <property type="match status" value="1"/>
</dbReference>
<keyword evidence="10" id="KW-0503">Monooxygenase</keyword>
<reference evidence="11 12" key="1">
    <citation type="submission" date="2017-09" db="EMBL/GenBank/DDBJ databases">
        <title>WGS assembly of Aquilegia coerulea Goldsmith.</title>
        <authorList>
            <person name="Hodges S."/>
            <person name="Kramer E."/>
            <person name="Nordborg M."/>
            <person name="Tomkins J."/>
            <person name="Borevitz J."/>
            <person name="Derieg N."/>
            <person name="Yan J."/>
            <person name="Mihaltcheva S."/>
            <person name="Hayes R.D."/>
            <person name="Rokhsar D."/>
        </authorList>
    </citation>
    <scope>NUCLEOTIDE SEQUENCE [LARGE SCALE GENOMIC DNA]</scope>
    <source>
        <strain evidence="12">cv. Goldsmith</strain>
    </source>
</reference>